<feature type="domain" description="Anticodon-binding" evidence="1">
    <location>
        <begin position="210"/>
        <end position="301"/>
    </location>
</feature>
<dbReference type="GO" id="GO:0006264">
    <property type="term" value="P:mitochondrial DNA replication"/>
    <property type="evidence" value="ECO:0007669"/>
    <property type="project" value="TreeGrafter"/>
</dbReference>
<protein>
    <submittedName>
        <fullName evidence="3">Uncharacterized protein LOC113204804 isoform X2</fullName>
    </submittedName>
</protein>
<organism evidence="2 3">
    <name type="scientific">Frankliniella occidentalis</name>
    <name type="common">Western flower thrips</name>
    <name type="synonym">Euthrips occidentalis</name>
    <dbReference type="NCBI Taxonomy" id="133901"/>
    <lineage>
        <taxon>Eukaryota</taxon>
        <taxon>Metazoa</taxon>
        <taxon>Ecdysozoa</taxon>
        <taxon>Arthropoda</taxon>
        <taxon>Hexapoda</taxon>
        <taxon>Insecta</taxon>
        <taxon>Pterygota</taxon>
        <taxon>Neoptera</taxon>
        <taxon>Paraneoptera</taxon>
        <taxon>Thysanoptera</taxon>
        <taxon>Terebrantia</taxon>
        <taxon>Thripoidea</taxon>
        <taxon>Thripidae</taxon>
        <taxon>Frankliniella</taxon>
    </lineage>
</organism>
<dbReference type="SUPFAM" id="SSF55681">
    <property type="entry name" value="Class II aaRS and biotin synthetases"/>
    <property type="match status" value="1"/>
</dbReference>
<dbReference type="Pfam" id="PF03129">
    <property type="entry name" value="HGTP_anticodon"/>
    <property type="match status" value="1"/>
</dbReference>
<dbReference type="GO" id="GO:0005739">
    <property type="term" value="C:mitochondrion"/>
    <property type="evidence" value="ECO:0007669"/>
    <property type="project" value="TreeGrafter"/>
</dbReference>
<sequence length="308" mass="35690">MSLKKILHLCEKHGFVKPLWHGSEVTRLNFGPVGEFLVNNVRQEWHYSSVVNRDENFYPVQSRLNRSDGLTNDFDGIHETYDHIKSLCNGTLPFGIAQTIADDNLMLKNRLQAEQPHQVFKPDHQTFLRSLLFVSPNDGRQAFYTWQQKRKMWWRKAKDGRKQVLPFLVECILSLEIASLVFLCDAFLENSRRQLLRLHRRLSPIKAGFVISLTDSTVADRLLDVARHLSRSLRQNGLTTLLLSDIAKKSHDSQLARNDEMGIPFTIVLTDSTLNDGIIWMYSRETTLKEQVHISKVPEYMTLLVKNY</sequence>
<dbReference type="Proteomes" id="UP000504606">
    <property type="component" value="Unplaced"/>
</dbReference>
<dbReference type="Gene3D" id="3.40.50.800">
    <property type="entry name" value="Anticodon-binding domain"/>
    <property type="match status" value="1"/>
</dbReference>
<dbReference type="RefSeq" id="XP_026275904.1">
    <property type="nucleotide sequence ID" value="XM_026420119.2"/>
</dbReference>
<name>A0A6J1S3W5_FRAOC</name>
<dbReference type="InterPro" id="IPR027031">
    <property type="entry name" value="Gly-tRNA_synthase/POLG2"/>
</dbReference>
<dbReference type="InterPro" id="IPR036621">
    <property type="entry name" value="Anticodon-bd_dom_sf"/>
</dbReference>
<dbReference type="InterPro" id="IPR004154">
    <property type="entry name" value="Anticodon-bd"/>
</dbReference>
<evidence type="ECO:0000313" key="2">
    <source>
        <dbReference type="Proteomes" id="UP000504606"/>
    </source>
</evidence>
<reference evidence="3" key="1">
    <citation type="submission" date="2025-08" db="UniProtKB">
        <authorList>
            <consortium name="RefSeq"/>
        </authorList>
    </citation>
    <scope>IDENTIFICATION</scope>
    <source>
        <tissue evidence="3">Whole organism</tissue>
    </source>
</reference>
<dbReference type="PANTHER" id="PTHR10745:SF8">
    <property type="entry name" value="DNA POLYMERASE SUBUNIT GAMMA-2, MITOCHONDRIAL"/>
    <property type="match status" value="1"/>
</dbReference>
<gene>
    <name evidence="3" type="primary">LOC113204804</name>
</gene>
<dbReference type="InterPro" id="IPR045864">
    <property type="entry name" value="aa-tRNA-synth_II/BPL/LPL"/>
</dbReference>
<dbReference type="AlphaFoldDB" id="A0A6J1S3W5"/>
<dbReference type="CTD" id="136040168"/>
<accession>A0A6J1S3W5</accession>
<dbReference type="GeneID" id="113204804"/>
<dbReference type="Gene3D" id="3.30.930.10">
    <property type="entry name" value="Bira Bifunctional Protein, Domain 2"/>
    <property type="match status" value="2"/>
</dbReference>
<proteinExistence type="predicted"/>
<evidence type="ECO:0000313" key="3">
    <source>
        <dbReference type="RefSeq" id="XP_026275904.1"/>
    </source>
</evidence>
<dbReference type="SUPFAM" id="SSF52954">
    <property type="entry name" value="Class II aaRS ABD-related"/>
    <property type="match status" value="1"/>
</dbReference>
<evidence type="ECO:0000259" key="1">
    <source>
        <dbReference type="Pfam" id="PF03129"/>
    </source>
</evidence>
<keyword evidence="2" id="KW-1185">Reference proteome</keyword>
<dbReference type="PANTHER" id="PTHR10745">
    <property type="entry name" value="GLYCYL-TRNA SYNTHETASE/DNA POLYMERASE SUBUNIT GAMMA-2"/>
    <property type="match status" value="1"/>
</dbReference>